<gene>
    <name evidence="1" type="ORF">SAMN04488525_101709</name>
</gene>
<evidence type="ECO:0000313" key="2">
    <source>
        <dbReference type="Proteomes" id="UP000199042"/>
    </source>
</evidence>
<evidence type="ECO:0000313" key="1">
    <source>
        <dbReference type="EMBL" id="SDZ95268.1"/>
    </source>
</evidence>
<sequence>MNDPDIFKNPCGVCGKKSATRLCDFIIDYHSTIFYRDFQDFKNQGRLETCDLPMCDGCATEHVGHDFCPQHEKLFHQLKLTDEKQIKAQFRQKARYLFESKEG</sequence>
<keyword evidence="2" id="KW-1185">Reference proteome</keyword>
<name>A0AB37ZXE1_9LACT</name>
<accession>A0AB37ZXE1</accession>
<proteinExistence type="predicted"/>
<dbReference type="EMBL" id="FNQH01000001">
    <property type="protein sequence ID" value="SDZ95268.1"/>
    <property type="molecule type" value="Genomic_DNA"/>
</dbReference>
<reference evidence="1 2" key="1">
    <citation type="submission" date="2016-10" db="EMBL/GenBank/DDBJ databases">
        <authorList>
            <person name="Varghese N."/>
            <person name="Submissions S."/>
        </authorList>
    </citation>
    <scope>NUCLEOTIDE SEQUENCE [LARGE SCALE GENOMIC DNA]</scope>
    <source>
        <strain evidence="1 2">DSM 14526</strain>
    </source>
</reference>
<protein>
    <submittedName>
        <fullName evidence="1">Uncharacterized protein</fullName>
    </submittedName>
</protein>
<dbReference type="AlphaFoldDB" id="A0AB37ZXE1"/>
<organism evidence="1 2">
    <name type="scientific">Trichococcus collinsii</name>
    <dbReference type="NCBI Taxonomy" id="157076"/>
    <lineage>
        <taxon>Bacteria</taxon>
        <taxon>Bacillati</taxon>
        <taxon>Bacillota</taxon>
        <taxon>Bacilli</taxon>
        <taxon>Lactobacillales</taxon>
        <taxon>Carnobacteriaceae</taxon>
        <taxon>Trichococcus</taxon>
    </lineage>
</organism>
<comment type="caution">
    <text evidence="1">The sequence shown here is derived from an EMBL/GenBank/DDBJ whole genome shotgun (WGS) entry which is preliminary data.</text>
</comment>
<dbReference type="RefSeq" id="WP_086986770.1">
    <property type="nucleotide sequence ID" value="NZ_FJNA01000002.1"/>
</dbReference>
<dbReference type="Proteomes" id="UP000199042">
    <property type="component" value="Unassembled WGS sequence"/>
</dbReference>